<sequence>MKDLGRILAIVPARGGSKGILDKNIRQLGGKPLIAWTLEAARGSKYIDRCIVSTDSERIAEVAKGWGGDVPFLRPEYLARDDTPGMAPILHALDQFPEYETVVLLQPTSPFRLSRDIDDSIELFLSSDAHSVVSVSPVEKPIAWMYRVQEDGMMESVIKDKEILRRQDDSGTFVLNGAVYVSFIREVYKKESFLAGSILAHTMPKSRSLDIDHPIDLEWGELLLRQYGSPERFPH</sequence>
<dbReference type="RefSeq" id="WP_116189558.1">
    <property type="nucleotide sequence ID" value="NZ_QTTN01000014.1"/>
</dbReference>
<evidence type="ECO:0000313" key="2">
    <source>
        <dbReference type="Proteomes" id="UP000256304"/>
    </source>
</evidence>
<dbReference type="SUPFAM" id="SSF53448">
    <property type="entry name" value="Nucleotide-diphospho-sugar transferases"/>
    <property type="match status" value="1"/>
</dbReference>
<evidence type="ECO:0000313" key="1">
    <source>
        <dbReference type="EMBL" id="REE84513.1"/>
    </source>
</evidence>
<keyword evidence="2" id="KW-1185">Reference proteome</keyword>
<reference evidence="1 2" key="1">
    <citation type="submission" date="2018-08" db="EMBL/GenBank/DDBJ databases">
        <title>Genomic Encyclopedia of Type Strains, Phase III (KMG-III): the genomes of soil and plant-associated and newly described type strains.</title>
        <authorList>
            <person name="Whitman W."/>
        </authorList>
    </citation>
    <scope>NUCLEOTIDE SEQUENCE [LARGE SCALE GENOMIC DNA]</scope>
    <source>
        <strain evidence="1 2">CGMCC 1.10966</strain>
    </source>
</reference>
<dbReference type="OrthoDB" id="9805604at2"/>
<dbReference type="InterPro" id="IPR050793">
    <property type="entry name" value="CMP-NeuNAc_synthase"/>
</dbReference>
<protein>
    <submittedName>
        <fullName evidence="1">N-acylneuraminate cytidylyltransferase/CMP-N,N'-diacetyllegionaminic acid synthase</fullName>
    </submittedName>
</protein>
<dbReference type="AlphaFoldDB" id="A0A3D9RX08"/>
<accession>A0A3D9RX08</accession>
<dbReference type="PANTHER" id="PTHR21485:SF6">
    <property type="entry name" value="N-ACYLNEURAMINATE CYTIDYLYLTRANSFERASE-RELATED"/>
    <property type="match status" value="1"/>
</dbReference>
<proteinExistence type="predicted"/>
<dbReference type="Gene3D" id="3.90.550.10">
    <property type="entry name" value="Spore Coat Polysaccharide Biosynthesis Protein SpsA, Chain A"/>
    <property type="match status" value="1"/>
</dbReference>
<organism evidence="1 2">
    <name type="scientific">Paenibacillus taihuensis</name>
    <dbReference type="NCBI Taxonomy" id="1156355"/>
    <lineage>
        <taxon>Bacteria</taxon>
        <taxon>Bacillati</taxon>
        <taxon>Bacillota</taxon>
        <taxon>Bacilli</taxon>
        <taxon>Bacillales</taxon>
        <taxon>Paenibacillaceae</taxon>
        <taxon>Paenibacillus</taxon>
    </lineage>
</organism>
<gene>
    <name evidence="1" type="ORF">A8990_11447</name>
</gene>
<dbReference type="Pfam" id="PF02348">
    <property type="entry name" value="CTP_transf_3"/>
    <property type="match status" value="1"/>
</dbReference>
<name>A0A3D9RX08_9BACL</name>
<dbReference type="PANTHER" id="PTHR21485">
    <property type="entry name" value="HAD SUPERFAMILY MEMBERS CMAS AND KDSC"/>
    <property type="match status" value="1"/>
</dbReference>
<dbReference type="CDD" id="cd02513">
    <property type="entry name" value="CMP-NeuAc_Synthase"/>
    <property type="match status" value="1"/>
</dbReference>
<dbReference type="InterPro" id="IPR029044">
    <property type="entry name" value="Nucleotide-diphossugar_trans"/>
</dbReference>
<comment type="caution">
    <text evidence="1">The sequence shown here is derived from an EMBL/GenBank/DDBJ whole genome shotgun (WGS) entry which is preliminary data.</text>
</comment>
<dbReference type="InterPro" id="IPR003329">
    <property type="entry name" value="Cytidylyl_trans"/>
</dbReference>
<dbReference type="EMBL" id="QTTN01000014">
    <property type="protein sequence ID" value="REE84513.1"/>
    <property type="molecule type" value="Genomic_DNA"/>
</dbReference>
<dbReference type="GO" id="GO:0008781">
    <property type="term" value="F:N-acylneuraminate cytidylyltransferase activity"/>
    <property type="evidence" value="ECO:0007669"/>
    <property type="project" value="TreeGrafter"/>
</dbReference>
<dbReference type="Proteomes" id="UP000256304">
    <property type="component" value="Unassembled WGS sequence"/>
</dbReference>
<keyword evidence="1" id="KW-0808">Transferase</keyword>
<keyword evidence="1" id="KW-0548">Nucleotidyltransferase</keyword>